<dbReference type="InterPro" id="IPR021255">
    <property type="entry name" value="DUF2807"/>
</dbReference>
<reference evidence="3 4" key="1">
    <citation type="journal article" date="2013" name="Genome Announc.">
        <title>Draft Genome Sequence of Winogradskyella psychrotolerans RS-3T, Isolated from the Marine Transect of Kongsfjorden, Ny-Alesund, Svalbard, Arctic Ocean.</title>
        <authorList>
            <person name="Kumar Pinnaka A."/>
            <person name="Ara S."/>
            <person name="Singh A."/>
            <person name="Shivaji S."/>
        </authorList>
    </citation>
    <scope>NUCLEOTIDE SEQUENCE [LARGE SCALE GENOMIC DNA]</scope>
    <source>
        <strain evidence="3 4">RS-3</strain>
    </source>
</reference>
<name>S7X5M2_9FLAO</name>
<dbReference type="EMBL" id="ATMR01000037">
    <property type="protein sequence ID" value="EPR74349.1"/>
    <property type="molecule type" value="Genomic_DNA"/>
</dbReference>
<proteinExistence type="predicted"/>
<keyword evidence="4" id="KW-1185">Reference proteome</keyword>
<gene>
    <name evidence="3" type="ORF">ADIWIN_0691</name>
</gene>
<keyword evidence="1" id="KW-0732">Signal</keyword>
<dbReference type="Proteomes" id="UP000014962">
    <property type="component" value="Unassembled WGS sequence"/>
</dbReference>
<dbReference type="Gene3D" id="2.160.20.120">
    <property type="match status" value="1"/>
</dbReference>
<dbReference type="eggNOG" id="COG1664">
    <property type="taxonomic scope" value="Bacteria"/>
</dbReference>
<sequence length="97" mass="10871">MKKIILTLLLMIVALPVLHAQSDEKIKGDRNVTIKQTFIDNFHSIVVDGDFSIEIVYNSKPSVSIEADDNLHDVIQFNVVDGVLTFSETVRISSKKN</sequence>
<feature type="signal peptide" evidence="1">
    <location>
        <begin position="1"/>
        <end position="19"/>
    </location>
</feature>
<dbReference type="RefSeq" id="WP_020896128.1">
    <property type="nucleotide sequence ID" value="NZ_ATMR01000037.1"/>
</dbReference>
<dbReference type="OrthoDB" id="1419485at2"/>
<evidence type="ECO:0000313" key="4">
    <source>
        <dbReference type="Proteomes" id="UP000014962"/>
    </source>
</evidence>
<protein>
    <recommendedName>
        <fullName evidence="2">Putative auto-transporter adhesin head GIN domain-containing protein</fullName>
    </recommendedName>
</protein>
<evidence type="ECO:0000313" key="3">
    <source>
        <dbReference type="EMBL" id="EPR74349.1"/>
    </source>
</evidence>
<accession>S7X5M2</accession>
<evidence type="ECO:0000256" key="1">
    <source>
        <dbReference type="SAM" id="SignalP"/>
    </source>
</evidence>
<dbReference type="Pfam" id="PF10988">
    <property type="entry name" value="DUF2807"/>
    <property type="match status" value="1"/>
</dbReference>
<comment type="caution">
    <text evidence="3">The sequence shown here is derived from an EMBL/GenBank/DDBJ whole genome shotgun (WGS) entry which is preliminary data.</text>
</comment>
<dbReference type="STRING" id="641526.ADIWIN_0691"/>
<feature type="domain" description="Putative auto-transporter adhesin head GIN" evidence="2">
    <location>
        <begin position="41"/>
        <end position="95"/>
    </location>
</feature>
<feature type="chain" id="PRO_5004547189" description="Putative auto-transporter adhesin head GIN domain-containing protein" evidence="1">
    <location>
        <begin position="20"/>
        <end position="97"/>
    </location>
</feature>
<dbReference type="AlphaFoldDB" id="S7X5M2"/>
<evidence type="ECO:0000259" key="2">
    <source>
        <dbReference type="Pfam" id="PF10988"/>
    </source>
</evidence>
<organism evidence="3 4">
    <name type="scientific">Winogradskyella psychrotolerans RS-3</name>
    <dbReference type="NCBI Taxonomy" id="641526"/>
    <lineage>
        <taxon>Bacteria</taxon>
        <taxon>Pseudomonadati</taxon>
        <taxon>Bacteroidota</taxon>
        <taxon>Flavobacteriia</taxon>
        <taxon>Flavobacteriales</taxon>
        <taxon>Flavobacteriaceae</taxon>
        <taxon>Winogradskyella</taxon>
    </lineage>
</organism>